<keyword evidence="7" id="KW-0813">Transport</keyword>
<dbReference type="RefSeq" id="WP_076401117.1">
    <property type="nucleotide sequence ID" value="NZ_FTOA01000005.1"/>
</dbReference>
<comment type="subcellular location">
    <subcellularLocation>
        <location evidence="1">Cell membrane</location>
        <topology evidence="1">Single-pass membrane protein</topology>
    </subcellularLocation>
    <subcellularLocation>
        <location evidence="7">Cell membrane</location>
        <topology evidence="7">Single-pass type II membrane protein</topology>
    </subcellularLocation>
</comment>
<feature type="transmembrane region" description="Helical" evidence="8">
    <location>
        <begin position="37"/>
        <end position="60"/>
    </location>
</feature>
<keyword evidence="3" id="KW-1003">Cell membrane</keyword>
<dbReference type="Pfam" id="PF02472">
    <property type="entry name" value="ExbD"/>
    <property type="match status" value="1"/>
</dbReference>
<keyword evidence="10" id="KW-1185">Reference proteome</keyword>
<dbReference type="AlphaFoldDB" id="A0A1N7NL78"/>
<dbReference type="OrthoDB" id="9798629at2"/>
<dbReference type="EMBL" id="FTOA01000005">
    <property type="protein sequence ID" value="SIS98968.1"/>
    <property type="molecule type" value="Genomic_DNA"/>
</dbReference>
<organism evidence="9 10">
    <name type="scientific">Insolitispirillum peregrinum</name>
    <dbReference type="NCBI Taxonomy" id="80876"/>
    <lineage>
        <taxon>Bacteria</taxon>
        <taxon>Pseudomonadati</taxon>
        <taxon>Pseudomonadota</taxon>
        <taxon>Alphaproteobacteria</taxon>
        <taxon>Rhodospirillales</taxon>
        <taxon>Novispirillaceae</taxon>
        <taxon>Insolitispirillum</taxon>
    </lineage>
</organism>
<sequence length="154" mass="16248">MSTFFLSSHASSRRLRSADEAPEQVTAAINTTPLVDVMLVLLIIFLITVPVAVQSIPLSLPHERSAPNQPTAGMVTLAVTADGRLFWNDEPLADLGALDARLTTQAAPSADHLRVQIRADRAAAYGAVAPVLALCERLGISPVGFVTDPTDGGH</sequence>
<evidence type="ECO:0000256" key="5">
    <source>
        <dbReference type="ARBA" id="ARBA00022989"/>
    </source>
</evidence>
<dbReference type="Gene3D" id="3.30.420.270">
    <property type="match status" value="1"/>
</dbReference>
<evidence type="ECO:0000256" key="8">
    <source>
        <dbReference type="SAM" id="Phobius"/>
    </source>
</evidence>
<evidence type="ECO:0000313" key="10">
    <source>
        <dbReference type="Proteomes" id="UP000185678"/>
    </source>
</evidence>
<dbReference type="PANTHER" id="PTHR30558:SF7">
    <property type="entry name" value="TOL-PAL SYSTEM PROTEIN TOLR"/>
    <property type="match status" value="1"/>
</dbReference>
<evidence type="ECO:0000256" key="4">
    <source>
        <dbReference type="ARBA" id="ARBA00022692"/>
    </source>
</evidence>
<dbReference type="InterPro" id="IPR003400">
    <property type="entry name" value="ExbD"/>
</dbReference>
<keyword evidence="6 8" id="KW-0472">Membrane</keyword>
<reference evidence="9 10" key="1">
    <citation type="submission" date="2017-01" db="EMBL/GenBank/DDBJ databases">
        <authorList>
            <person name="Mah S.A."/>
            <person name="Swanson W.J."/>
            <person name="Moy G.W."/>
            <person name="Vacquier V.D."/>
        </authorList>
    </citation>
    <scope>NUCLEOTIDE SEQUENCE [LARGE SCALE GENOMIC DNA]</scope>
    <source>
        <strain evidence="9 10">DSM 11589</strain>
    </source>
</reference>
<proteinExistence type="inferred from homology"/>
<evidence type="ECO:0000256" key="2">
    <source>
        <dbReference type="ARBA" id="ARBA00005811"/>
    </source>
</evidence>
<gene>
    <name evidence="9" type="ORF">SAMN05421779_105198</name>
</gene>
<keyword evidence="5 8" id="KW-1133">Transmembrane helix</keyword>
<evidence type="ECO:0000256" key="1">
    <source>
        <dbReference type="ARBA" id="ARBA00004162"/>
    </source>
</evidence>
<dbReference type="GO" id="GO:0015031">
    <property type="term" value="P:protein transport"/>
    <property type="evidence" value="ECO:0007669"/>
    <property type="project" value="UniProtKB-KW"/>
</dbReference>
<name>A0A1N7NL78_9PROT</name>
<evidence type="ECO:0000313" key="9">
    <source>
        <dbReference type="EMBL" id="SIS98968.1"/>
    </source>
</evidence>
<comment type="similarity">
    <text evidence="2 7">Belongs to the ExbD/TolR family.</text>
</comment>
<protein>
    <submittedName>
        <fullName evidence="9">Biopolymer transport protein ExbD</fullName>
    </submittedName>
</protein>
<dbReference type="GO" id="GO:0005886">
    <property type="term" value="C:plasma membrane"/>
    <property type="evidence" value="ECO:0007669"/>
    <property type="project" value="UniProtKB-SubCell"/>
</dbReference>
<keyword evidence="4 7" id="KW-0812">Transmembrane</keyword>
<evidence type="ECO:0000256" key="6">
    <source>
        <dbReference type="ARBA" id="ARBA00023136"/>
    </source>
</evidence>
<accession>A0A1N7NL78</accession>
<dbReference type="STRING" id="80876.SAMN05421779_105198"/>
<keyword evidence="7" id="KW-0653">Protein transport</keyword>
<evidence type="ECO:0000256" key="3">
    <source>
        <dbReference type="ARBA" id="ARBA00022475"/>
    </source>
</evidence>
<dbReference type="GO" id="GO:0022857">
    <property type="term" value="F:transmembrane transporter activity"/>
    <property type="evidence" value="ECO:0007669"/>
    <property type="project" value="InterPro"/>
</dbReference>
<dbReference type="PANTHER" id="PTHR30558">
    <property type="entry name" value="EXBD MEMBRANE COMPONENT OF PMF-DRIVEN MACROMOLECULE IMPORT SYSTEM"/>
    <property type="match status" value="1"/>
</dbReference>
<evidence type="ECO:0000256" key="7">
    <source>
        <dbReference type="RuleBase" id="RU003879"/>
    </source>
</evidence>
<dbReference type="Proteomes" id="UP000185678">
    <property type="component" value="Unassembled WGS sequence"/>
</dbReference>